<organism evidence="13">
    <name type="scientific">Culicoides sonorensis</name>
    <name type="common">Biting midge</name>
    <dbReference type="NCBI Taxonomy" id="179676"/>
    <lineage>
        <taxon>Eukaryota</taxon>
        <taxon>Metazoa</taxon>
        <taxon>Ecdysozoa</taxon>
        <taxon>Arthropoda</taxon>
        <taxon>Hexapoda</taxon>
        <taxon>Insecta</taxon>
        <taxon>Pterygota</taxon>
        <taxon>Neoptera</taxon>
        <taxon>Endopterygota</taxon>
        <taxon>Diptera</taxon>
        <taxon>Nematocera</taxon>
        <taxon>Chironomoidea</taxon>
        <taxon>Ceratopogonidae</taxon>
        <taxon>Ceratopogoninae</taxon>
        <taxon>Culicoides</taxon>
        <taxon>Monoculicoides</taxon>
    </lineage>
</organism>
<dbReference type="VEuPathDB" id="VectorBase:CSON009651"/>
<dbReference type="GO" id="GO:0005524">
    <property type="term" value="F:ATP binding"/>
    <property type="evidence" value="ECO:0007669"/>
    <property type="project" value="UniProtKB-KW"/>
</dbReference>
<dbReference type="Pfam" id="PF21634">
    <property type="entry name" value="MOV-10_beta-barrel"/>
    <property type="match status" value="1"/>
</dbReference>
<dbReference type="CDD" id="cd18038">
    <property type="entry name" value="DEXXQc_Helz-like"/>
    <property type="match status" value="1"/>
</dbReference>
<reference evidence="13" key="1">
    <citation type="submission" date="2018-04" db="EMBL/GenBank/DDBJ databases">
        <authorList>
            <person name="Go L.Y."/>
            <person name="Mitchell J.A."/>
        </authorList>
    </citation>
    <scope>NUCLEOTIDE SEQUENCE</scope>
    <source>
        <tissue evidence="13">Whole organism</tissue>
    </source>
</reference>
<dbReference type="EMBL" id="UFQT01003870">
    <property type="protein sequence ID" value="SSX35328.1"/>
    <property type="molecule type" value="Genomic_DNA"/>
</dbReference>
<keyword evidence="4" id="KW-0963">Cytoplasm</keyword>
<evidence type="ECO:0000259" key="12">
    <source>
        <dbReference type="SMART" id="SM00382"/>
    </source>
</evidence>
<dbReference type="SMART" id="SM00382">
    <property type="entry name" value="AAA"/>
    <property type="match status" value="1"/>
</dbReference>
<evidence type="ECO:0000256" key="8">
    <source>
        <dbReference type="ARBA" id="ARBA00022840"/>
    </source>
</evidence>
<dbReference type="Gene3D" id="3.40.50.300">
    <property type="entry name" value="P-loop containing nucleotide triphosphate hydrolases"/>
    <property type="match status" value="2"/>
</dbReference>
<dbReference type="GO" id="GO:0031047">
    <property type="term" value="P:regulatory ncRNA-mediated gene silencing"/>
    <property type="evidence" value="ECO:0007669"/>
    <property type="project" value="UniProtKB-KW"/>
</dbReference>
<dbReference type="InterPro" id="IPR026122">
    <property type="entry name" value="MOV-10/SDE3_DEXXQ/H-box"/>
</dbReference>
<dbReference type="InterPro" id="IPR049080">
    <property type="entry name" value="MOV-10-like_beta-barrel"/>
</dbReference>
<keyword evidence="9" id="KW-0943">RNA-mediated gene silencing</keyword>
<protein>
    <recommendedName>
        <fullName evidence="3">RNA helicase</fullName>
        <ecNumber evidence="3">3.6.4.13</ecNumber>
    </recommendedName>
</protein>
<keyword evidence="6" id="KW-0378">Hydrolase</keyword>
<sequence>MSIVGDLTRKLANAALRRSAPNFIVSAMMGQTSQNEEVEHQSDSGTDSDSETTKYWGTITKFDQYSIVIKRNDDEILKFNRNELKFEENYLPEVGDSICLNADTQLLMPDKDTKEEIMGRVTAFDGAMGLIENQHVFKKDVLKDNISISVDDIVTCVIIASEIEFDSKVYSSRCISVKRGSDKAAAHKYKSQRKRKVKWIRKEIPECMKLVPAKLEFVFSKEGENSTKSFTIKNSGETAQNLKEIRIGKSETEDECFKISFVDKFKPCEIGSNSEYEVKILVNAKKNASFSTRLIFTFETFKMIGEIQIHIMDRDHDIQNKNKMYTKMLLEEVSKNPDVYPGEKPAKAPNFRDKRMDHHHIPSEIKNVLLKENVSHDQIHTELIEAFPELDDVLTYENYAKKFSTLLFLEETELYHQMRSYDMDKGRFQREGEYFSLEIAGLFERRPSLCIGDRLLVTLLNMPNEYPHEGWIHQTKRDKILVKFSSVLHEKYNGEEVRIMFEFSRMNFRKQHETIHRFFKEKKNHKILFPDNVVMCQPIENIILTESGDMVYEDDHENEIIEWYNKDLNLTQKKTIVNVLRGEARPLPYIVYGPPGTGKTMTLIEIINHIVNIQQNSHILVATPSNSSADLITERLIGYGEKMQNSLVRVVGQNIVERDSIPQNLRPYCATIEIAQEGTVVENNNRNKDGVVLRMQIQEIKKKKVIIGTCACIGNLMSTSFDANHFTHVIIDEAGQLVEPESLIPIHMLKKFGQIILAGDPKQLGPIVFNRFAQEFGFGQSYLDRLLLEKPYMPDEEGNFNEKLVSKLIDNYRSIPSILNVYNRIFYDNVLQNKITEDPNCDEMKLLHKLQRVFKEELFENYFPGKSKNCGIHFVDVDGLNEREPSSPSWYNANEVTQLLSMYAKLLKEGIKSKDIGIVSPYKLQCKKIIDGLNSKELKQEFMPKVGSVEEFQGQERKVILISTVRTCKNDISTDKKFSLGFVKEPKRMNVAISRAKSLLMIFGCHDILKLDNNWLQLIQYTKDAGTFHGSK</sequence>
<evidence type="ECO:0000256" key="1">
    <source>
        <dbReference type="ARBA" id="ARBA00004496"/>
    </source>
</evidence>
<dbReference type="OMA" id="DMNRVCL"/>
<dbReference type="PANTHER" id="PTHR45418">
    <property type="entry name" value="CANCER/TESTIS ANTIGEN 55"/>
    <property type="match status" value="1"/>
</dbReference>
<dbReference type="SUPFAM" id="SSF52540">
    <property type="entry name" value="P-loop containing nucleoside triphosphate hydrolases"/>
    <property type="match status" value="1"/>
</dbReference>
<dbReference type="InterPro" id="IPR003593">
    <property type="entry name" value="AAA+_ATPase"/>
</dbReference>
<dbReference type="GO" id="GO:0032574">
    <property type="term" value="F:5'-3' RNA helicase activity"/>
    <property type="evidence" value="ECO:0007669"/>
    <property type="project" value="InterPro"/>
</dbReference>
<proteinExistence type="inferred from homology"/>
<dbReference type="InterPro" id="IPR047187">
    <property type="entry name" value="SF1_C_Upf1"/>
</dbReference>
<feature type="region of interest" description="Disordered" evidence="11">
    <location>
        <begin position="31"/>
        <end position="52"/>
    </location>
</feature>
<evidence type="ECO:0000256" key="2">
    <source>
        <dbReference type="ARBA" id="ARBA00005601"/>
    </source>
</evidence>
<evidence type="ECO:0000256" key="9">
    <source>
        <dbReference type="ARBA" id="ARBA00023158"/>
    </source>
</evidence>
<evidence type="ECO:0000256" key="4">
    <source>
        <dbReference type="ARBA" id="ARBA00022490"/>
    </source>
</evidence>
<dbReference type="Pfam" id="PF13087">
    <property type="entry name" value="AAA_12"/>
    <property type="match status" value="1"/>
</dbReference>
<evidence type="ECO:0000313" key="13">
    <source>
        <dbReference type="EMBL" id="SSX15994.1"/>
    </source>
</evidence>
<accession>A0A336LEX0</accession>
<evidence type="ECO:0000256" key="3">
    <source>
        <dbReference type="ARBA" id="ARBA00012552"/>
    </source>
</evidence>
<dbReference type="InterPro" id="IPR027417">
    <property type="entry name" value="P-loop_NTPase"/>
</dbReference>
<reference evidence="14" key="2">
    <citation type="submission" date="2018-07" db="EMBL/GenBank/DDBJ databases">
        <authorList>
            <person name="Quirk P.G."/>
            <person name="Krulwich T.A."/>
        </authorList>
    </citation>
    <scope>NUCLEOTIDE SEQUENCE</scope>
</reference>
<dbReference type="Pfam" id="PF13086">
    <property type="entry name" value="AAA_11"/>
    <property type="match status" value="2"/>
</dbReference>
<comment type="subcellular location">
    <subcellularLocation>
        <location evidence="1">Cytoplasm</location>
    </subcellularLocation>
</comment>
<evidence type="ECO:0000256" key="10">
    <source>
        <dbReference type="ARBA" id="ARBA00047984"/>
    </source>
</evidence>
<name>A0A336LEX0_CULSO</name>
<dbReference type="GO" id="GO:0003723">
    <property type="term" value="F:RNA binding"/>
    <property type="evidence" value="ECO:0007669"/>
    <property type="project" value="InterPro"/>
</dbReference>
<dbReference type="EMBL" id="UFQS01003870">
    <property type="protein sequence ID" value="SSX15994.1"/>
    <property type="molecule type" value="Genomic_DNA"/>
</dbReference>
<dbReference type="PANTHER" id="PTHR45418:SF1">
    <property type="entry name" value="CANCER_TESTIS ANTIGEN 55"/>
    <property type="match status" value="1"/>
</dbReference>
<keyword evidence="8" id="KW-0067">ATP-binding</keyword>
<evidence type="ECO:0000313" key="14">
    <source>
        <dbReference type="EMBL" id="SSX35328.1"/>
    </source>
</evidence>
<keyword evidence="7" id="KW-0347">Helicase</keyword>
<dbReference type="EC" id="3.6.4.13" evidence="3"/>
<comment type="catalytic activity">
    <reaction evidence="10">
        <text>ATP + H2O = ADP + phosphate + H(+)</text>
        <dbReference type="Rhea" id="RHEA:13065"/>
        <dbReference type="ChEBI" id="CHEBI:15377"/>
        <dbReference type="ChEBI" id="CHEBI:15378"/>
        <dbReference type="ChEBI" id="CHEBI:30616"/>
        <dbReference type="ChEBI" id="CHEBI:43474"/>
        <dbReference type="ChEBI" id="CHEBI:456216"/>
        <dbReference type="EC" id="3.6.4.13"/>
    </reaction>
</comment>
<keyword evidence="5" id="KW-0547">Nucleotide-binding</keyword>
<evidence type="ECO:0000256" key="7">
    <source>
        <dbReference type="ARBA" id="ARBA00022806"/>
    </source>
</evidence>
<feature type="domain" description="AAA+ ATPase" evidence="12">
    <location>
        <begin position="585"/>
        <end position="783"/>
    </location>
</feature>
<dbReference type="AlphaFoldDB" id="A0A336LEX0"/>
<dbReference type="GO" id="GO:0005737">
    <property type="term" value="C:cytoplasm"/>
    <property type="evidence" value="ECO:0007669"/>
    <property type="project" value="UniProtKB-SubCell"/>
</dbReference>
<evidence type="ECO:0000256" key="5">
    <source>
        <dbReference type="ARBA" id="ARBA00022741"/>
    </source>
</evidence>
<dbReference type="InterPro" id="IPR041677">
    <property type="entry name" value="DNA2/NAM7_AAA_11"/>
</dbReference>
<gene>
    <name evidence="13" type="primary">CSON009651</name>
</gene>
<dbReference type="CDD" id="cd18808">
    <property type="entry name" value="SF1_C_Upf1"/>
    <property type="match status" value="1"/>
</dbReference>
<comment type="similarity">
    <text evidence="2">Belongs to the DNA2/NAM7 helicase family. SDE3 subfamily.</text>
</comment>
<evidence type="ECO:0000256" key="6">
    <source>
        <dbReference type="ARBA" id="ARBA00022801"/>
    </source>
</evidence>
<evidence type="ECO:0000256" key="11">
    <source>
        <dbReference type="SAM" id="MobiDB-lite"/>
    </source>
</evidence>
<dbReference type="InterPro" id="IPR041679">
    <property type="entry name" value="DNA2/NAM7-like_C"/>
</dbReference>
<dbReference type="GO" id="GO:0016787">
    <property type="term" value="F:hydrolase activity"/>
    <property type="evidence" value="ECO:0007669"/>
    <property type="project" value="UniProtKB-KW"/>
</dbReference>